<reference evidence="1" key="1">
    <citation type="submission" date="2021-01" db="EMBL/GenBank/DDBJ databases">
        <authorList>
            <person name="Corre E."/>
            <person name="Pelletier E."/>
            <person name="Niang G."/>
            <person name="Scheremetjew M."/>
            <person name="Finn R."/>
            <person name="Kale V."/>
            <person name="Holt S."/>
            <person name="Cochrane G."/>
            <person name="Meng A."/>
            <person name="Brown T."/>
            <person name="Cohen L."/>
        </authorList>
    </citation>
    <scope>NUCLEOTIDE SEQUENCE</scope>
    <source>
        <strain evidence="1">CCMP 410</strain>
    </source>
</reference>
<sequence length="189" mass="21518">MMIPVMGLTPRRTGAIWMWRSKPRSTPRNPRQTLLLRKAPSVQDERIVKAATTCTKIDFVRDSETKESEKSYTAALTGAGASLSDEKEANEGPADRCFAEELEQDDEKTYLSLPCHHDRENAVRKEKAAAASEPPKFLDKLRRLPRRSKANEKGVQSLRNGAARPFRFNNFIVKMLVAYTHTRGRRLEF</sequence>
<dbReference type="EMBL" id="HBGK01042370">
    <property type="protein sequence ID" value="CAD9301971.1"/>
    <property type="molecule type" value="Transcribed_RNA"/>
</dbReference>
<proteinExistence type="predicted"/>
<accession>A0A7S1YIB6</accession>
<dbReference type="AlphaFoldDB" id="A0A7S1YIB6"/>
<gene>
    <name evidence="1" type="ORF">GOCE00092_LOCUS22215</name>
</gene>
<evidence type="ECO:0000313" key="1">
    <source>
        <dbReference type="EMBL" id="CAD9301971.1"/>
    </source>
</evidence>
<protein>
    <submittedName>
        <fullName evidence="1">Uncharacterized protein</fullName>
    </submittedName>
</protein>
<name>A0A7S1YIB6_9STRA</name>
<organism evidence="1">
    <name type="scientific">Grammatophora oceanica</name>
    <dbReference type="NCBI Taxonomy" id="210454"/>
    <lineage>
        <taxon>Eukaryota</taxon>
        <taxon>Sar</taxon>
        <taxon>Stramenopiles</taxon>
        <taxon>Ochrophyta</taxon>
        <taxon>Bacillariophyta</taxon>
        <taxon>Fragilariophyceae</taxon>
        <taxon>Fragilariophycidae</taxon>
        <taxon>Rhabdonematales</taxon>
        <taxon>Grammatophoraceae</taxon>
        <taxon>Grammatophora</taxon>
    </lineage>
</organism>